<dbReference type="SUPFAM" id="SSF52540">
    <property type="entry name" value="P-loop containing nucleoside triphosphate hydrolases"/>
    <property type="match status" value="2"/>
</dbReference>
<feature type="domain" description="KAP NTPase" evidence="4">
    <location>
        <begin position="328"/>
        <end position="707"/>
    </location>
</feature>
<proteinExistence type="predicted"/>
<feature type="compositionally biased region" description="Basic and acidic residues" evidence="1">
    <location>
        <begin position="630"/>
        <end position="639"/>
    </location>
</feature>
<dbReference type="PANTHER" id="PTHR22674:SF6">
    <property type="entry name" value="NTPASE KAP FAMILY P-LOOP DOMAIN-CONTAINING PROTEIN 1"/>
    <property type="match status" value="1"/>
</dbReference>
<evidence type="ECO:0000256" key="1">
    <source>
        <dbReference type="SAM" id="MobiDB-lite"/>
    </source>
</evidence>
<evidence type="ECO:0000259" key="3">
    <source>
        <dbReference type="Pfam" id="PF00931"/>
    </source>
</evidence>
<comment type="caution">
    <text evidence="5">The sequence shown here is derived from an EMBL/GenBank/DDBJ whole genome shotgun (WGS) entry which is preliminary data.</text>
</comment>
<dbReference type="PANTHER" id="PTHR22674">
    <property type="entry name" value="NTPASE, KAP FAMILY P-LOOP DOMAIN-CONTAINING 1"/>
    <property type="match status" value="1"/>
</dbReference>
<keyword evidence="2" id="KW-0812">Transmembrane</keyword>
<name>A0ABS8P984_9PSEU</name>
<dbReference type="InterPro" id="IPR002182">
    <property type="entry name" value="NB-ARC"/>
</dbReference>
<reference evidence="5 6" key="1">
    <citation type="submission" date="2021-11" db="EMBL/GenBank/DDBJ databases">
        <title>Draft genome sequence of Actinomycetospora sp. SF1 isolated from the rhizosphere soil.</title>
        <authorList>
            <person name="Duangmal K."/>
            <person name="Chantavorakit T."/>
        </authorList>
    </citation>
    <scope>NUCLEOTIDE SEQUENCE [LARGE SCALE GENOMIC DNA]</scope>
    <source>
        <strain evidence="5 6">TBRC 5722</strain>
    </source>
</reference>
<dbReference type="InterPro" id="IPR052754">
    <property type="entry name" value="NTPase_KAP_P-loop"/>
</dbReference>
<feature type="transmembrane region" description="Helical" evidence="2">
    <location>
        <begin position="418"/>
        <end position="441"/>
    </location>
</feature>
<feature type="region of interest" description="Disordered" evidence="1">
    <location>
        <begin position="618"/>
        <end position="639"/>
    </location>
</feature>
<keyword evidence="2" id="KW-1133">Transmembrane helix</keyword>
<evidence type="ECO:0000313" key="6">
    <source>
        <dbReference type="Proteomes" id="UP001199469"/>
    </source>
</evidence>
<accession>A0ABS8P984</accession>
<sequence>MGKTSTARAWMESVADEFDQLVFVSASHRQSSEIAKEIALTLRLADASDDRGELEFVGLIGRALRKRRLLVVIDDLMARSELLEDLVKFGPSASLVVVTSRAGEQVAWPVEVEIIDVPPMTDHEVRQILVSQAVIPSEVHDAGMVDRLVALIGGSPFVASMVATLLLQVSASDLVQRLEREVDMGTSGRYIAGSILQQAYGSIDRKDQTALRRLSVADRPFDTYVVSVVCELTIEDAKEVLARLADSALVGRSDEQYSIHRLVGEFCLPLLEGDGIGEVLERTSLFEAALMRRDVHPKWLADSPADSDELNREALAALVASRLRDFSQMDAGSSFLIHVDGRWGSGKSTLLSLIEQELPDDFEVIRFDAWKNSSISPPWWGLLTTLRTTLVLDRAMLSRPILRVKEVLARARRGSSPYLLTSALLTIGIVGALLLFGSALFNLSGTESTLKSVGGVAAAIAAIWSGTVLFARFVFWDSARGAQRLENSHSNPMEEVSAHFDWLLSQFRNRPVVFIDDLDRCDEKFTVALLDSIQTLVKDGPANGRLHAAPYFIVAGDGAWIRTAYETVYEKFAGAIGESGRPLGYLFLAKLFQLTVQVPSLGSGVARDFLDRLLEVAPGSQHSPSNSDPEESRVRDRVMSSGSEKEVVNVLSRTSAVVRSRVAPIAIKKLADPDLARLTEHNLQKFSTLLEPTPRSVKSFVNFYSMLRATRTLEGVAIDGDTLAVWTVILMRWPSLAHALAEHPEFAAGLAHADASAVAGRLPDELRPLVESLEVQALLKFRGGLLTEDAIRACSGAPSDADPTQTFKQGDDATGSAHDGT</sequence>
<dbReference type="InterPro" id="IPR027417">
    <property type="entry name" value="P-loop_NTPase"/>
</dbReference>
<dbReference type="Gene3D" id="3.40.50.300">
    <property type="entry name" value="P-loop containing nucleotide triphosphate hydrolases"/>
    <property type="match status" value="1"/>
</dbReference>
<organism evidence="5 6">
    <name type="scientific">Actinomycetospora endophytica</name>
    <dbReference type="NCBI Taxonomy" id="2291215"/>
    <lineage>
        <taxon>Bacteria</taxon>
        <taxon>Bacillati</taxon>
        <taxon>Actinomycetota</taxon>
        <taxon>Actinomycetes</taxon>
        <taxon>Pseudonocardiales</taxon>
        <taxon>Pseudonocardiaceae</taxon>
        <taxon>Actinomycetospora</taxon>
    </lineage>
</organism>
<evidence type="ECO:0000256" key="2">
    <source>
        <dbReference type="SAM" id="Phobius"/>
    </source>
</evidence>
<feature type="domain" description="NB-ARC" evidence="3">
    <location>
        <begin position="2"/>
        <end position="102"/>
    </location>
</feature>
<gene>
    <name evidence="5" type="ORF">LQ327_11965</name>
</gene>
<keyword evidence="6" id="KW-1185">Reference proteome</keyword>
<dbReference type="Pfam" id="PF07693">
    <property type="entry name" value="KAP_NTPase"/>
    <property type="match status" value="1"/>
</dbReference>
<dbReference type="EMBL" id="JAJNDB010000002">
    <property type="protein sequence ID" value="MCD2194090.1"/>
    <property type="molecule type" value="Genomic_DNA"/>
</dbReference>
<dbReference type="Pfam" id="PF00931">
    <property type="entry name" value="NB-ARC"/>
    <property type="match status" value="1"/>
</dbReference>
<dbReference type="InterPro" id="IPR011646">
    <property type="entry name" value="KAP_P-loop"/>
</dbReference>
<protein>
    <submittedName>
        <fullName evidence="5">KAP family NTPase</fullName>
    </submittedName>
</protein>
<dbReference type="Proteomes" id="UP001199469">
    <property type="component" value="Unassembled WGS sequence"/>
</dbReference>
<keyword evidence="2" id="KW-0472">Membrane</keyword>
<evidence type="ECO:0000259" key="4">
    <source>
        <dbReference type="Pfam" id="PF07693"/>
    </source>
</evidence>
<evidence type="ECO:0000313" key="5">
    <source>
        <dbReference type="EMBL" id="MCD2194090.1"/>
    </source>
</evidence>
<feature type="transmembrane region" description="Helical" evidence="2">
    <location>
        <begin position="453"/>
        <end position="475"/>
    </location>
</feature>
<feature type="region of interest" description="Disordered" evidence="1">
    <location>
        <begin position="796"/>
        <end position="821"/>
    </location>
</feature>